<evidence type="ECO:0000313" key="9">
    <source>
        <dbReference type="EMBL" id="KKS07320.1"/>
    </source>
</evidence>
<evidence type="ECO:0000256" key="5">
    <source>
        <dbReference type="ARBA" id="ARBA00023049"/>
    </source>
</evidence>
<dbReference type="GO" id="GO:0006508">
    <property type="term" value="P:proteolysis"/>
    <property type="evidence" value="ECO:0007669"/>
    <property type="project" value="UniProtKB-KW"/>
</dbReference>
<dbReference type="NCBIfam" id="TIGR00608">
    <property type="entry name" value="radc"/>
    <property type="match status" value="1"/>
</dbReference>
<gene>
    <name evidence="9" type="ORF">UU59_C0009G0011</name>
</gene>
<feature type="domain" description="MPN" evidence="8">
    <location>
        <begin position="101"/>
        <end position="223"/>
    </location>
</feature>
<dbReference type="GO" id="GO:0008237">
    <property type="term" value="F:metallopeptidase activity"/>
    <property type="evidence" value="ECO:0007669"/>
    <property type="project" value="UniProtKB-KW"/>
</dbReference>
<name>A0A0G0W307_UNCKA</name>
<evidence type="ECO:0000313" key="10">
    <source>
        <dbReference type="Proteomes" id="UP000034544"/>
    </source>
</evidence>
<comment type="similarity">
    <text evidence="6">Belongs to the UPF0758 family.</text>
</comment>
<evidence type="ECO:0000259" key="8">
    <source>
        <dbReference type="PROSITE" id="PS50249"/>
    </source>
</evidence>
<dbReference type="PANTHER" id="PTHR30471">
    <property type="entry name" value="DNA REPAIR PROTEIN RADC"/>
    <property type="match status" value="1"/>
</dbReference>
<keyword evidence="2" id="KW-0479">Metal-binding</keyword>
<proteinExistence type="inferred from homology"/>
<dbReference type="PROSITE" id="PS01302">
    <property type="entry name" value="UPF0758"/>
    <property type="match status" value="1"/>
</dbReference>
<dbReference type="CDD" id="cd08071">
    <property type="entry name" value="MPN_DUF2466"/>
    <property type="match status" value="1"/>
</dbReference>
<keyword evidence="3" id="KW-0378">Hydrolase</keyword>
<evidence type="ECO:0000256" key="4">
    <source>
        <dbReference type="ARBA" id="ARBA00022833"/>
    </source>
</evidence>
<keyword evidence="4" id="KW-0862">Zinc</keyword>
<comment type="caution">
    <text evidence="9">The sequence shown here is derived from an EMBL/GenBank/DDBJ whole genome shotgun (WGS) entry which is preliminary data.</text>
</comment>
<protein>
    <recommendedName>
        <fullName evidence="8">MPN domain-containing protein</fullName>
    </recommendedName>
</protein>
<dbReference type="EMBL" id="LCBF01000009">
    <property type="protein sequence ID" value="KKS07320.1"/>
    <property type="molecule type" value="Genomic_DNA"/>
</dbReference>
<dbReference type="Pfam" id="PF20582">
    <property type="entry name" value="UPF0758_N"/>
    <property type="match status" value="1"/>
</dbReference>
<evidence type="ECO:0000256" key="2">
    <source>
        <dbReference type="ARBA" id="ARBA00022723"/>
    </source>
</evidence>
<dbReference type="InterPro" id="IPR025657">
    <property type="entry name" value="RadC_JAB"/>
</dbReference>
<organism evidence="9 10">
    <name type="scientific">candidate division WWE3 bacterium GW2011_GWE1_41_27</name>
    <dbReference type="NCBI Taxonomy" id="1619131"/>
    <lineage>
        <taxon>Bacteria</taxon>
        <taxon>Katanobacteria</taxon>
    </lineage>
</organism>
<reference evidence="9 10" key="1">
    <citation type="journal article" date="2015" name="Nature">
        <title>rRNA introns, odd ribosomes, and small enigmatic genomes across a large radiation of phyla.</title>
        <authorList>
            <person name="Brown C.T."/>
            <person name="Hug L.A."/>
            <person name="Thomas B.C."/>
            <person name="Sharon I."/>
            <person name="Castelle C.J."/>
            <person name="Singh A."/>
            <person name="Wilkins M.J."/>
            <person name="Williams K.H."/>
            <person name="Banfield J.F."/>
        </authorList>
    </citation>
    <scope>NUCLEOTIDE SEQUENCE [LARGE SCALE GENOMIC DNA]</scope>
</reference>
<evidence type="ECO:0000256" key="3">
    <source>
        <dbReference type="ARBA" id="ARBA00022801"/>
    </source>
</evidence>
<dbReference type="Pfam" id="PF04002">
    <property type="entry name" value="RadC"/>
    <property type="match status" value="1"/>
</dbReference>
<dbReference type="AlphaFoldDB" id="A0A0G0W307"/>
<dbReference type="Proteomes" id="UP000034544">
    <property type="component" value="Unassembled WGS sequence"/>
</dbReference>
<sequence>MKISSLPEEDRPREKLLTSGSGTVSDAELIALILSSGGKGQSVLELSQTLIKEAGTLTELLNLPLQKLTGYKNLGKVKAVKLAAVRELAARYNSKSKEIVRISAPGDAYEYIKASLSGKETEHLYLITLNARNTVINKSLISIGTVNETLIHPREIIKAAVMNNAVSIILVHNHPSGEPYPSSEDIKVTKRLEDACKIVGIGFTDHLIVCDSSFSSMRAQNLLGGGEKN</sequence>
<dbReference type="InterPro" id="IPR020891">
    <property type="entry name" value="UPF0758_CS"/>
</dbReference>
<evidence type="ECO:0000256" key="1">
    <source>
        <dbReference type="ARBA" id="ARBA00022670"/>
    </source>
</evidence>
<evidence type="ECO:0000256" key="6">
    <source>
        <dbReference type="RuleBase" id="RU003797"/>
    </source>
</evidence>
<dbReference type="PANTHER" id="PTHR30471:SF3">
    <property type="entry name" value="UPF0758 PROTEIN YEES-RELATED"/>
    <property type="match status" value="1"/>
</dbReference>
<dbReference type="InterPro" id="IPR037518">
    <property type="entry name" value="MPN"/>
</dbReference>
<dbReference type="Gene3D" id="3.40.140.10">
    <property type="entry name" value="Cytidine Deaminase, domain 2"/>
    <property type="match status" value="1"/>
</dbReference>
<feature type="region of interest" description="Disordered" evidence="7">
    <location>
        <begin position="1"/>
        <end position="20"/>
    </location>
</feature>
<accession>A0A0G0W307</accession>
<dbReference type="GO" id="GO:0046872">
    <property type="term" value="F:metal ion binding"/>
    <property type="evidence" value="ECO:0007669"/>
    <property type="project" value="UniProtKB-KW"/>
</dbReference>
<dbReference type="InterPro" id="IPR001405">
    <property type="entry name" value="UPF0758"/>
</dbReference>
<evidence type="ECO:0000256" key="7">
    <source>
        <dbReference type="SAM" id="MobiDB-lite"/>
    </source>
</evidence>
<dbReference type="SUPFAM" id="SSF102712">
    <property type="entry name" value="JAB1/MPN domain"/>
    <property type="match status" value="1"/>
</dbReference>
<dbReference type="PATRIC" id="fig|1619131.3.peg.270"/>
<dbReference type="NCBIfam" id="NF000642">
    <property type="entry name" value="PRK00024.1"/>
    <property type="match status" value="1"/>
</dbReference>
<dbReference type="PROSITE" id="PS50249">
    <property type="entry name" value="MPN"/>
    <property type="match status" value="1"/>
</dbReference>
<keyword evidence="1" id="KW-0645">Protease</keyword>
<dbReference type="InterPro" id="IPR046778">
    <property type="entry name" value="UPF0758_N"/>
</dbReference>
<keyword evidence="5" id="KW-0482">Metalloprotease</keyword>